<dbReference type="InterPro" id="IPR040701">
    <property type="entry name" value="Bact_RF_family2"/>
</dbReference>
<dbReference type="Pfam" id="PF18844">
    <property type="entry name" value="baeRF_family2"/>
    <property type="match status" value="1"/>
</dbReference>
<evidence type="ECO:0008006" key="4">
    <source>
        <dbReference type="Google" id="ProtNLM"/>
    </source>
</evidence>
<reference evidence="1" key="1">
    <citation type="journal article" date="2014" name="Int. J. Syst. Evol. Microbiol.">
        <title>Complete genome sequence of Corynebacterium casei LMG S-19264T (=DSM 44701T), isolated from a smear-ripened cheese.</title>
        <authorList>
            <consortium name="US DOE Joint Genome Institute (JGI-PGF)"/>
            <person name="Walter F."/>
            <person name="Albersmeier A."/>
            <person name="Kalinowski J."/>
            <person name="Ruckert C."/>
        </authorList>
    </citation>
    <scope>NUCLEOTIDE SEQUENCE</scope>
    <source>
        <strain evidence="1">JCM 4434</strain>
    </source>
</reference>
<reference evidence="2" key="4">
    <citation type="submission" date="2016-08" db="EMBL/GenBank/DDBJ databases">
        <title>Sequencing, Assembly and Comparative Genomics of S. aureofaciens ATCC 10762.</title>
        <authorList>
            <person name="Gradnigo J.S."/>
            <person name="Johnson N."/>
            <person name="Somerville G.A."/>
        </authorList>
    </citation>
    <scope>NUCLEOTIDE SEQUENCE [LARGE SCALE GENOMIC DNA]</scope>
    <source>
        <strain evidence="2">ATCC 10762</strain>
    </source>
</reference>
<comment type="caution">
    <text evidence="2">The sequence shown here is derived from an EMBL/GenBank/DDBJ whole genome shotgun (WGS) entry which is preliminary data.</text>
</comment>
<reference evidence="1" key="5">
    <citation type="submission" date="2020-09" db="EMBL/GenBank/DDBJ databases">
        <authorList>
            <person name="Sun Q."/>
            <person name="Ohkuma M."/>
        </authorList>
    </citation>
    <scope>NUCLEOTIDE SEQUENCE</scope>
    <source>
        <strain evidence="1">JCM 4434</strain>
    </source>
</reference>
<evidence type="ECO:0000313" key="1">
    <source>
        <dbReference type="EMBL" id="GGU88225.1"/>
    </source>
</evidence>
<keyword evidence="3" id="KW-1185">Reference proteome</keyword>
<dbReference type="Proteomes" id="UP000037395">
    <property type="component" value="Unassembled WGS sequence"/>
</dbReference>
<dbReference type="GeneID" id="97487626"/>
<proteinExistence type="predicted"/>
<gene>
    <name evidence="1" type="ORF">GCM10010502_46100</name>
    <name evidence="2" type="ORF">HS99_0000760</name>
</gene>
<accession>A0A8H9HU42</accession>
<evidence type="ECO:0000313" key="2">
    <source>
        <dbReference type="EMBL" id="OEV39280.1"/>
    </source>
</evidence>
<name>A0A1E7NF02_KITAU</name>
<accession>A0A1E7NF02</accession>
<dbReference type="Proteomes" id="UP000610124">
    <property type="component" value="Unassembled WGS sequence"/>
</dbReference>
<dbReference type="OrthoDB" id="5179393at2"/>
<dbReference type="RefSeq" id="WP_030284967.1">
    <property type="nucleotide sequence ID" value="NZ_BMUB01000011.1"/>
</dbReference>
<dbReference type="AlphaFoldDB" id="A0A1E7NF02"/>
<organism evidence="2 3">
    <name type="scientific">Kitasatospora aureofaciens</name>
    <name type="common">Streptomyces aureofaciens</name>
    <dbReference type="NCBI Taxonomy" id="1894"/>
    <lineage>
        <taxon>Bacteria</taxon>
        <taxon>Bacillati</taxon>
        <taxon>Actinomycetota</taxon>
        <taxon>Actinomycetes</taxon>
        <taxon>Kitasatosporales</taxon>
        <taxon>Streptomycetaceae</taxon>
        <taxon>Kitasatospora</taxon>
    </lineage>
</organism>
<evidence type="ECO:0000313" key="3">
    <source>
        <dbReference type="Proteomes" id="UP000037395"/>
    </source>
</evidence>
<reference evidence="2 3" key="2">
    <citation type="submission" date="2014-07" db="EMBL/GenBank/DDBJ databases">
        <authorList>
            <person name="Zhang J.E."/>
            <person name="Yang H."/>
            <person name="Guo J."/>
            <person name="Deng Z."/>
            <person name="Luo H."/>
            <person name="Luo M."/>
            <person name="Zhao B."/>
        </authorList>
    </citation>
    <scope>NUCLEOTIDE SEQUENCE [LARGE SCALE GENOMIC DNA]</scope>
    <source>
        <strain evidence="2">ATCC 10762</strain>
        <strain evidence="3">ATCC 10762 / DSM 40127 / CCM 3239 / JCM 4008 / LMG 5968 / NBRC 12843 / NCIMB 8234 / A-377</strain>
    </source>
</reference>
<dbReference type="EMBL" id="BMUB01000011">
    <property type="protein sequence ID" value="GGU88225.1"/>
    <property type="molecule type" value="Genomic_DNA"/>
</dbReference>
<reference evidence="3" key="3">
    <citation type="submission" date="2016-08" db="EMBL/GenBank/DDBJ databases">
        <title>Sequencing, assembly and comparative genomics of S. aureofaciens ATCC 10762.</title>
        <authorList>
            <person name="Gradnigo J.S."/>
            <person name="Johnson N."/>
            <person name="Somerville G.A."/>
        </authorList>
    </citation>
    <scope>NUCLEOTIDE SEQUENCE [LARGE SCALE GENOMIC DNA]</scope>
    <source>
        <strain evidence="3">ATCC 10762 / DSM 40127 / CCM 3239 / JCM 4008 / LMG 5968 / NBRC 12843 / NCIMB 8234 / A-377</strain>
    </source>
</reference>
<dbReference type="EMBL" id="JPRF03000001">
    <property type="protein sequence ID" value="OEV39280.1"/>
    <property type="molecule type" value="Genomic_DNA"/>
</dbReference>
<sequence>MDLAFLTPLLDRPGPWASLYLDTSRATEDAAPRRALIDRAAVHRLAGLGADDATCAAVRDHLAGEPTAASPPGRALFAADGEVALDVPLTDSPPDVAATWAPLPHTAPLLGLLDDAAPRCLVVAVDRTGAALEQHELGRSAPIGTVEGRQWQGRGHRAPPADRYEWHYRHRVEDAWERTATIVADQLTRMWPGSGAGLLVLTGDVRERRAVRAKLPPQLQSDTVEVDGGGRADGIARDSFERRVAEAWEEHRSRHLTTVLDAFRTGVGRPGEHATDAAGTETAPGAAAQGVPAVVTAARQHQLAALLIQPGGHDAERPVWTGPEPEHIGVQRADLRSMGVARPQQAPAADALLRSAAAVGAEALLVPEAVPGPPGGLGAVLRWNA</sequence>
<protein>
    <recommendedName>
        <fullName evidence="4">Peptide chain release factor 1</fullName>
    </recommendedName>
</protein>